<dbReference type="Proteomes" id="UP000585614">
    <property type="component" value="Unassembled WGS sequence"/>
</dbReference>
<name>A0A7J7YI34_RHIFE</name>
<dbReference type="AlphaFoldDB" id="A0A7J7YI34"/>
<gene>
    <name evidence="1" type="ORF">mRhiFer1_009925</name>
</gene>
<accession>A0A7J7YI34</accession>
<proteinExistence type="predicted"/>
<dbReference type="EMBL" id="JACAGC010000006">
    <property type="protein sequence ID" value="KAF6361697.1"/>
    <property type="molecule type" value="Genomic_DNA"/>
</dbReference>
<reference evidence="1 2" key="1">
    <citation type="journal article" date="2020" name="Nature">
        <title>Six reference-quality genomes reveal evolution of bat adaptations.</title>
        <authorList>
            <person name="Jebb D."/>
            <person name="Huang Z."/>
            <person name="Pippel M."/>
            <person name="Hughes G.M."/>
            <person name="Lavrichenko K."/>
            <person name="Devanna P."/>
            <person name="Winkler S."/>
            <person name="Jermiin L.S."/>
            <person name="Skirmuntt E.C."/>
            <person name="Katzourakis A."/>
            <person name="Burkitt-Gray L."/>
            <person name="Ray D.A."/>
            <person name="Sullivan K.A.M."/>
            <person name="Roscito J.G."/>
            <person name="Kirilenko B.M."/>
            <person name="Davalos L.M."/>
            <person name="Corthals A.P."/>
            <person name="Power M.L."/>
            <person name="Jones G."/>
            <person name="Ransome R.D."/>
            <person name="Dechmann D.K.N."/>
            <person name="Locatelli A.G."/>
            <person name="Puechmaille S.J."/>
            <person name="Fedrigo O."/>
            <person name="Jarvis E.D."/>
            <person name="Hiller M."/>
            <person name="Vernes S.C."/>
            <person name="Myers E.W."/>
            <person name="Teeling E.C."/>
        </authorList>
    </citation>
    <scope>NUCLEOTIDE SEQUENCE [LARGE SCALE GENOMIC DNA]</scope>
    <source>
        <strain evidence="1">MRhiFer1</strain>
        <tissue evidence="1">Lung</tissue>
    </source>
</reference>
<evidence type="ECO:0000313" key="1">
    <source>
        <dbReference type="EMBL" id="KAF6361697.1"/>
    </source>
</evidence>
<organism evidence="1 2">
    <name type="scientific">Rhinolophus ferrumequinum</name>
    <name type="common">Greater horseshoe bat</name>
    <dbReference type="NCBI Taxonomy" id="59479"/>
    <lineage>
        <taxon>Eukaryota</taxon>
        <taxon>Metazoa</taxon>
        <taxon>Chordata</taxon>
        <taxon>Craniata</taxon>
        <taxon>Vertebrata</taxon>
        <taxon>Euteleostomi</taxon>
        <taxon>Mammalia</taxon>
        <taxon>Eutheria</taxon>
        <taxon>Laurasiatheria</taxon>
        <taxon>Chiroptera</taxon>
        <taxon>Yinpterochiroptera</taxon>
        <taxon>Rhinolophoidea</taxon>
        <taxon>Rhinolophidae</taxon>
        <taxon>Rhinolophinae</taxon>
        <taxon>Rhinolophus</taxon>
    </lineage>
</organism>
<sequence>MLNCTGEKGQGTLAKVYEMPSQAAWRTWAPSATSRTWAPDTAVCHHSPRRVSPPANAVCAACPRRPFSPTCTWPLAGRGDSGDSSSTLGLVNAWDQAMWRLFILPSWKTQDVSLHSLSQYLFTLVFCF</sequence>
<evidence type="ECO:0000313" key="2">
    <source>
        <dbReference type="Proteomes" id="UP000585614"/>
    </source>
</evidence>
<protein>
    <submittedName>
        <fullName evidence="1">Uncharacterized protein</fullName>
    </submittedName>
</protein>
<comment type="caution">
    <text evidence="1">The sequence shown here is derived from an EMBL/GenBank/DDBJ whole genome shotgun (WGS) entry which is preliminary data.</text>
</comment>